<dbReference type="EMBL" id="NQKQ01000028">
    <property type="protein sequence ID" value="PAA07028.1"/>
    <property type="molecule type" value="Genomic_DNA"/>
</dbReference>
<dbReference type="RefSeq" id="WP_095037952.1">
    <property type="nucleotide sequence ID" value="NZ_NQKQ01000028.1"/>
</dbReference>
<feature type="domain" description="AMP-dependent synthetase/ligase" evidence="1">
    <location>
        <begin position="12"/>
        <end position="364"/>
    </location>
</feature>
<accession>A0A267A365</accession>
<organism evidence="3 4">
    <name type="scientific">Pseudomonas fragi</name>
    <dbReference type="NCBI Taxonomy" id="296"/>
    <lineage>
        <taxon>Bacteria</taxon>
        <taxon>Pseudomonadati</taxon>
        <taxon>Pseudomonadota</taxon>
        <taxon>Gammaproteobacteria</taxon>
        <taxon>Pseudomonadales</taxon>
        <taxon>Pseudomonadaceae</taxon>
        <taxon>Pseudomonas</taxon>
    </lineage>
</organism>
<proteinExistence type="predicted"/>
<feature type="domain" description="AMP-binding enzyme C-terminal" evidence="2">
    <location>
        <begin position="426"/>
        <end position="502"/>
    </location>
</feature>
<dbReference type="InterPro" id="IPR020845">
    <property type="entry name" value="AMP-binding_CS"/>
</dbReference>
<reference evidence="3 4" key="1">
    <citation type="submission" date="2017-08" db="EMBL/GenBank/DDBJ databases">
        <title>Genomic and metabolic characterisation of spoilage-associated Pseudomonas species.</title>
        <authorList>
            <person name="Stanborough T."/>
            <person name="Fegan N."/>
            <person name="Powell S.M."/>
            <person name="Singh T."/>
            <person name="Tamplin M.L."/>
            <person name="Chandry P.S."/>
        </authorList>
    </citation>
    <scope>NUCLEOTIDE SEQUENCE [LARGE SCALE GENOMIC DNA]</scope>
    <source>
        <strain evidence="3 4">F1801</strain>
    </source>
</reference>
<dbReference type="InterPro" id="IPR042099">
    <property type="entry name" value="ANL_N_sf"/>
</dbReference>
<dbReference type="InterPro" id="IPR050237">
    <property type="entry name" value="ATP-dep_AMP-bd_enzyme"/>
</dbReference>
<dbReference type="PROSITE" id="PS00455">
    <property type="entry name" value="AMP_BINDING"/>
    <property type="match status" value="1"/>
</dbReference>
<dbReference type="OrthoDB" id="9757559at2"/>
<dbReference type="InterPro" id="IPR000873">
    <property type="entry name" value="AMP-dep_synth/lig_dom"/>
</dbReference>
<dbReference type="PANTHER" id="PTHR43767:SF10">
    <property type="entry name" value="SURFACTIN SYNTHASE SUBUNIT 1"/>
    <property type="match status" value="1"/>
</dbReference>
<dbReference type="Proteomes" id="UP000215861">
    <property type="component" value="Unassembled WGS sequence"/>
</dbReference>
<dbReference type="Gene3D" id="3.30.300.30">
    <property type="match status" value="1"/>
</dbReference>
<dbReference type="InterPro" id="IPR045851">
    <property type="entry name" value="AMP-bd_C_sf"/>
</dbReference>
<dbReference type="Pfam" id="PF13193">
    <property type="entry name" value="AMP-binding_C"/>
    <property type="match status" value="1"/>
</dbReference>
<comment type="caution">
    <text evidence="3">The sequence shown here is derived from an EMBL/GenBank/DDBJ whole genome shotgun (WGS) entry which is preliminary data.</text>
</comment>
<protein>
    <submittedName>
        <fullName evidence="3">Acyl-CoA ligase (AMP-forming), exosortase A system-associated</fullName>
    </submittedName>
</protein>
<gene>
    <name evidence="3" type="ORF">CJU81_19855</name>
</gene>
<dbReference type="InterPro" id="IPR017529">
    <property type="entry name" value="AcylCoA_ligase_PEP_1"/>
</dbReference>
<keyword evidence="3" id="KW-0436">Ligase</keyword>
<name>A0A267A365_PSEFR</name>
<evidence type="ECO:0000259" key="1">
    <source>
        <dbReference type="Pfam" id="PF00501"/>
    </source>
</evidence>
<evidence type="ECO:0000259" key="2">
    <source>
        <dbReference type="Pfam" id="PF13193"/>
    </source>
</evidence>
<dbReference type="AlphaFoldDB" id="A0A267A365"/>
<sequence>MTAHISLYDLLKDSAQHHGERRAFAQGAKMATYCELLQDVRLTAARLADSGVQAGERVAVYAGKQYETVVMFLAINARGAILVPINPQLKEQQVRHILLDSGARLLVSTGPRLRRIEAMVKDIEIDTWALEKLQSDTPNTPTDAADVDTSSAVTDSDSAAILYTSGSTGRPKGVVLSQRNLVSGADSVAHYLGLRADDVILGILPLSFDAGLSQLTTALVSGACYAPLDFLQAGEVPTFCEAHGVTVITGVPPLWMQLASVQWPQPAGARIRCFANTGGHMPPPLLEKLKSAFPHALPYLMYGLTEAFRSTYLAPEAAVTRPDSIGKAVPNADIRVMRPNGTECAAGEHGELVHRGAFVTLGYWNDPELTAQRFRPWLHPDRQISRAETAVWSGDIVYRDSDDFLYFVARSDDMIKTSGYRVSPTEVEEVLFTVDDITEAAAFGVPHPQQGEAIIISLFAHPQIQTSAQALIKLCRDKLPTYMVPLHVSFHDSPLPRNPNGKIDRKQLKQQFSEFFSPSLTVTE</sequence>
<dbReference type="SUPFAM" id="SSF56801">
    <property type="entry name" value="Acetyl-CoA synthetase-like"/>
    <property type="match status" value="1"/>
</dbReference>
<dbReference type="GO" id="GO:0016877">
    <property type="term" value="F:ligase activity, forming carbon-sulfur bonds"/>
    <property type="evidence" value="ECO:0007669"/>
    <property type="project" value="UniProtKB-ARBA"/>
</dbReference>
<evidence type="ECO:0000313" key="3">
    <source>
        <dbReference type="EMBL" id="PAA07028.1"/>
    </source>
</evidence>
<dbReference type="InterPro" id="IPR025110">
    <property type="entry name" value="AMP-bd_C"/>
</dbReference>
<evidence type="ECO:0000313" key="4">
    <source>
        <dbReference type="Proteomes" id="UP000215861"/>
    </source>
</evidence>
<dbReference type="Gene3D" id="3.40.50.12780">
    <property type="entry name" value="N-terminal domain of ligase-like"/>
    <property type="match status" value="1"/>
</dbReference>
<dbReference type="Pfam" id="PF00501">
    <property type="entry name" value="AMP-binding"/>
    <property type="match status" value="1"/>
</dbReference>
<dbReference type="PANTHER" id="PTHR43767">
    <property type="entry name" value="LONG-CHAIN-FATTY-ACID--COA LIGASE"/>
    <property type="match status" value="1"/>
</dbReference>
<dbReference type="NCBIfam" id="TIGR03098">
    <property type="entry name" value="ligase_PEP_1"/>
    <property type="match status" value="1"/>
</dbReference>